<organism evidence="3 4">
    <name type="scientific">Phaeodactylibacter luteus</name>
    <dbReference type="NCBI Taxonomy" id="1564516"/>
    <lineage>
        <taxon>Bacteria</taxon>
        <taxon>Pseudomonadati</taxon>
        <taxon>Bacteroidota</taxon>
        <taxon>Saprospiria</taxon>
        <taxon>Saprospirales</taxon>
        <taxon>Haliscomenobacteraceae</taxon>
        <taxon>Phaeodactylibacter</taxon>
    </lineage>
</organism>
<dbReference type="AlphaFoldDB" id="A0A5C6RJ08"/>
<keyword evidence="4" id="KW-1185">Reference proteome</keyword>
<feature type="signal peptide" evidence="2">
    <location>
        <begin position="1"/>
        <end position="30"/>
    </location>
</feature>
<evidence type="ECO:0000256" key="1">
    <source>
        <dbReference type="SAM" id="Coils"/>
    </source>
</evidence>
<feature type="coiled-coil region" evidence="1">
    <location>
        <begin position="19"/>
        <end position="67"/>
    </location>
</feature>
<dbReference type="InterPro" id="IPR021428">
    <property type="entry name" value="DUF3078"/>
</dbReference>
<dbReference type="OrthoDB" id="1198072at2"/>
<dbReference type="RefSeq" id="WP_147168689.1">
    <property type="nucleotide sequence ID" value="NZ_VOOR01000041.1"/>
</dbReference>
<evidence type="ECO:0000256" key="2">
    <source>
        <dbReference type="SAM" id="SignalP"/>
    </source>
</evidence>
<name>A0A5C6RJ08_9BACT</name>
<sequence length="318" mass="35541">MTNNTTWLFTIAFLLSAPLALLSQTAEELAAEKAQKSQQLDSLKKELKALTKSVNNLETDVASLTDQLTPYPRWKKGLLANLGFNFSSFDSWLPKEQPNTSAINIGFTTNGFINGDWENAFWRNNVNLTLGWLKFDDKDNPDDIDRFQVSADALNMTSLYGYKLSPKFAISTLGEYRTSVLEGKFNNPGYLDLGLGATWTPIPDLVVVMHPLNYNFVFSDEAFSYESSLGAKIVADYTKRIVKGLNWKSNFSAFLSYEDGDFSNYTWVNTFSTAYKGIGIGLDIGLRSNKQEAMAAELEDNPLQAYYILGITYALSSN</sequence>
<gene>
    <name evidence="3" type="ORF">FRY97_16600</name>
</gene>
<comment type="caution">
    <text evidence="3">The sequence shown here is derived from an EMBL/GenBank/DDBJ whole genome shotgun (WGS) entry which is preliminary data.</text>
</comment>
<keyword evidence="1" id="KW-0175">Coiled coil</keyword>
<feature type="chain" id="PRO_5023078918" evidence="2">
    <location>
        <begin position="31"/>
        <end position="318"/>
    </location>
</feature>
<evidence type="ECO:0000313" key="3">
    <source>
        <dbReference type="EMBL" id="TXB61959.1"/>
    </source>
</evidence>
<proteinExistence type="predicted"/>
<reference evidence="3 4" key="1">
    <citation type="submission" date="2019-08" db="EMBL/GenBank/DDBJ databases">
        <title>Genome of Phaeodactylibacter luteus.</title>
        <authorList>
            <person name="Bowman J.P."/>
        </authorList>
    </citation>
    <scope>NUCLEOTIDE SEQUENCE [LARGE SCALE GENOMIC DNA]</scope>
    <source>
        <strain evidence="3 4">KCTC 42180</strain>
    </source>
</reference>
<dbReference type="Proteomes" id="UP000321580">
    <property type="component" value="Unassembled WGS sequence"/>
</dbReference>
<evidence type="ECO:0000313" key="4">
    <source>
        <dbReference type="Proteomes" id="UP000321580"/>
    </source>
</evidence>
<protein>
    <submittedName>
        <fullName evidence="3">DUF3078 domain-containing protein</fullName>
    </submittedName>
</protein>
<dbReference type="EMBL" id="VOOR01000041">
    <property type="protein sequence ID" value="TXB61959.1"/>
    <property type="molecule type" value="Genomic_DNA"/>
</dbReference>
<dbReference type="Pfam" id="PF11276">
    <property type="entry name" value="DUF3078"/>
    <property type="match status" value="1"/>
</dbReference>
<accession>A0A5C6RJ08</accession>
<keyword evidence="2" id="KW-0732">Signal</keyword>